<dbReference type="PRINTS" id="PR00344">
    <property type="entry name" value="BCTRLSENSOR"/>
</dbReference>
<dbReference type="PROSITE" id="PS50109">
    <property type="entry name" value="HIS_KIN"/>
    <property type="match status" value="1"/>
</dbReference>
<dbReference type="PANTHER" id="PTHR43711">
    <property type="entry name" value="TWO-COMPONENT HISTIDINE KINASE"/>
    <property type="match status" value="1"/>
</dbReference>
<dbReference type="InterPro" id="IPR005467">
    <property type="entry name" value="His_kinase_dom"/>
</dbReference>
<dbReference type="CDD" id="cd00075">
    <property type="entry name" value="HATPase"/>
    <property type="match status" value="1"/>
</dbReference>
<organism evidence="9 10">
    <name type="scientific">Halobellus rubicundus</name>
    <dbReference type="NCBI Taxonomy" id="2996466"/>
    <lineage>
        <taxon>Archaea</taxon>
        <taxon>Methanobacteriati</taxon>
        <taxon>Methanobacteriota</taxon>
        <taxon>Stenosarchaea group</taxon>
        <taxon>Halobacteria</taxon>
        <taxon>Halobacteriales</taxon>
        <taxon>Haloferacaceae</taxon>
        <taxon>Halobellus</taxon>
    </lineage>
</organism>
<dbReference type="EMBL" id="JBGNYA010000001">
    <property type="protein sequence ID" value="MFA1610288.1"/>
    <property type="molecule type" value="Genomic_DNA"/>
</dbReference>
<keyword evidence="4" id="KW-0808">Transferase</keyword>
<dbReference type="InterPro" id="IPR035965">
    <property type="entry name" value="PAS-like_dom_sf"/>
</dbReference>
<keyword evidence="9" id="KW-0547">Nucleotide-binding</keyword>
<dbReference type="EC" id="2.7.13.3" evidence="2"/>
<dbReference type="SMART" id="SM00388">
    <property type="entry name" value="HisKA"/>
    <property type="match status" value="1"/>
</dbReference>
<dbReference type="SUPFAM" id="SSF55874">
    <property type="entry name" value="ATPase domain of HSP90 chaperone/DNA topoisomerase II/histidine kinase"/>
    <property type="match status" value="1"/>
</dbReference>
<evidence type="ECO:0000256" key="3">
    <source>
        <dbReference type="ARBA" id="ARBA00022553"/>
    </source>
</evidence>
<dbReference type="SMART" id="SM00387">
    <property type="entry name" value="HATPase_c"/>
    <property type="match status" value="1"/>
</dbReference>
<dbReference type="NCBIfam" id="TIGR00229">
    <property type="entry name" value="sensory_box"/>
    <property type="match status" value="1"/>
</dbReference>
<evidence type="ECO:0000256" key="6">
    <source>
        <dbReference type="ARBA" id="ARBA00023012"/>
    </source>
</evidence>
<feature type="domain" description="Histidine kinase" evidence="8">
    <location>
        <begin position="138"/>
        <end position="344"/>
    </location>
</feature>
<comment type="catalytic activity">
    <reaction evidence="1">
        <text>ATP + protein L-histidine = ADP + protein N-phospho-L-histidine.</text>
        <dbReference type="EC" id="2.7.13.3"/>
    </reaction>
</comment>
<dbReference type="GO" id="GO:0005524">
    <property type="term" value="F:ATP binding"/>
    <property type="evidence" value="ECO:0007669"/>
    <property type="project" value="UniProtKB-KW"/>
</dbReference>
<evidence type="ECO:0000256" key="7">
    <source>
        <dbReference type="SAM" id="MobiDB-lite"/>
    </source>
</evidence>
<evidence type="ECO:0000313" key="9">
    <source>
        <dbReference type="EMBL" id="MFA1610288.1"/>
    </source>
</evidence>
<keyword evidence="10" id="KW-1185">Reference proteome</keyword>
<dbReference type="InterPro" id="IPR036890">
    <property type="entry name" value="HATPase_C_sf"/>
</dbReference>
<sequence length="358" mass="37787">MKDPAGSDAAAAFSQVASDLGDAVLLYDAESGALRHATGGVDDVFGYSCERFRDLDPAAYADDPEREAASRAAAARDAADGGSGTYRWRARRADGTTFTAESTVSRTAVDGRACLACVVRDVTARAEREHRLERLAETLVHDLRNPLNAAEAQAGILRTEVEGGREFLDRLDRVHARMRDIVGDVHALVSDGRRIDDPESVDLDAVVADAWAAVSECQDDRAGADCGDVGRCEFSIEGSLGTVVGDARRLGRLFENLFENALRHAGDGGVSVRVAPLDRGGVAVVDDGPGIPAGDRGRIFEHGYTTADDGTGFGLNIVAAAVEAHGWEIAVCESESGGARFEITGMDAVGAERADGRR</sequence>
<dbReference type="InterPro" id="IPR050736">
    <property type="entry name" value="Sensor_HK_Regulatory"/>
</dbReference>
<dbReference type="InterPro" id="IPR036097">
    <property type="entry name" value="HisK_dim/P_sf"/>
</dbReference>
<dbReference type="InterPro" id="IPR003661">
    <property type="entry name" value="HisK_dim/P_dom"/>
</dbReference>
<dbReference type="SUPFAM" id="SSF55785">
    <property type="entry name" value="PYP-like sensor domain (PAS domain)"/>
    <property type="match status" value="1"/>
</dbReference>
<feature type="region of interest" description="Disordered" evidence="7">
    <location>
        <begin position="63"/>
        <end position="83"/>
    </location>
</feature>
<dbReference type="Pfam" id="PF02518">
    <property type="entry name" value="HATPase_c"/>
    <property type="match status" value="1"/>
</dbReference>
<dbReference type="Gene3D" id="3.30.565.10">
    <property type="entry name" value="Histidine kinase-like ATPase, C-terminal domain"/>
    <property type="match status" value="1"/>
</dbReference>
<dbReference type="PANTHER" id="PTHR43711:SF1">
    <property type="entry name" value="HISTIDINE KINASE 1"/>
    <property type="match status" value="1"/>
</dbReference>
<accession>A0ABD5M8R5</accession>
<protein>
    <recommendedName>
        <fullName evidence="2">histidine kinase</fullName>
        <ecNumber evidence="2">2.7.13.3</ecNumber>
    </recommendedName>
</protein>
<dbReference type="InterPro" id="IPR003594">
    <property type="entry name" value="HATPase_dom"/>
</dbReference>
<dbReference type="GO" id="GO:0000160">
    <property type="term" value="P:phosphorelay signal transduction system"/>
    <property type="evidence" value="ECO:0007669"/>
    <property type="project" value="UniProtKB-KW"/>
</dbReference>
<evidence type="ECO:0000256" key="4">
    <source>
        <dbReference type="ARBA" id="ARBA00022679"/>
    </source>
</evidence>
<dbReference type="CDD" id="cd00082">
    <property type="entry name" value="HisKA"/>
    <property type="match status" value="1"/>
</dbReference>
<keyword evidence="5" id="KW-0418">Kinase</keyword>
<proteinExistence type="predicted"/>
<evidence type="ECO:0000256" key="1">
    <source>
        <dbReference type="ARBA" id="ARBA00000085"/>
    </source>
</evidence>
<evidence type="ECO:0000313" key="10">
    <source>
        <dbReference type="Proteomes" id="UP001570511"/>
    </source>
</evidence>
<keyword evidence="6" id="KW-0902">Two-component regulatory system</keyword>
<dbReference type="SUPFAM" id="SSF47384">
    <property type="entry name" value="Homodimeric domain of signal transducing histidine kinase"/>
    <property type="match status" value="1"/>
</dbReference>
<evidence type="ECO:0000256" key="2">
    <source>
        <dbReference type="ARBA" id="ARBA00012438"/>
    </source>
</evidence>
<dbReference type="Gene3D" id="3.30.450.20">
    <property type="entry name" value="PAS domain"/>
    <property type="match status" value="1"/>
</dbReference>
<dbReference type="AlphaFoldDB" id="A0ABD5M8R5"/>
<dbReference type="GO" id="GO:0004673">
    <property type="term" value="F:protein histidine kinase activity"/>
    <property type="evidence" value="ECO:0007669"/>
    <property type="project" value="UniProtKB-EC"/>
</dbReference>
<dbReference type="RefSeq" id="WP_372387720.1">
    <property type="nucleotide sequence ID" value="NZ_JBGNYA010000001.1"/>
</dbReference>
<keyword evidence="9" id="KW-0067">ATP-binding</keyword>
<dbReference type="InterPro" id="IPR004358">
    <property type="entry name" value="Sig_transdc_His_kin-like_C"/>
</dbReference>
<gene>
    <name evidence="9" type="ORF">OS889_04635</name>
</gene>
<dbReference type="Pfam" id="PF00512">
    <property type="entry name" value="HisKA"/>
    <property type="match status" value="1"/>
</dbReference>
<keyword evidence="3" id="KW-0597">Phosphoprotein</keyword>
<evidence type="ECO:0000256" key="5">
    <source>
        <dbReference type="ARBA" id="ARBA00022777"/>
    </source>
</evidence>
<comment type="caution">
    <text evidence="9">The sequence shown here is derived from an EMBL/GenBank/DDBJ whole genome shotgun (WGS) entry which is preliminary data.</text>
</comment>
<reference evidence="9 10" key="1">
    <citation type="submission" date="2024-08" db="EMBL/GenBank/DDBJ databases">
        <title>Halobellus sp. MBLA0158 whole genome sequence.</title>
        <authorList>
            <person name="Hwang C.Y."/>
            <person name="Cho E.-S."/>
            <person name="Seo M.-J."/>
        </authorList>
    </citation>
    <scope>NUCLEOTIDE SEQUENCE [LARGE SCALE GENOMIC DNA]</scope>
    <source>
        <strain evidence="9 10">MBLA0158</strain>
    </source>
</reference>
<evidence type="ECO:0000259" key="8">
    <source>
        <dbReference type="PROSITE" id="PS50109"/>
    </source>
</evidence>
<dbReference type="Proteomes" id="UP001570511">
    <property type="component" value="Unassembled WGS sequence"/>
</dbReference>
<name>A0ABD5M8R5_9EURY</name>
<dbReference type="InterPro" id="IPR000014">
    <property type="entry name" value="PAS"/>
</dbReference>